<dbReference type="VEuPathDB" id="VectorBase:CQUJHB008528"/>
<dbReference type="eggNOG" id="ENOG502RM63">
    <property type="taxonomic scope" value="Eukaryota"/>
</dbReference>
<accession>B0WK48</accession>
<evidence type="ECO:0000313" key="1">
    <source>
        <dbReference type="EMBL" id="EDS29608.1"/>
    </source>
</evidence>
<dbReference type="PANTHER" id="PTHR21112">
    <property type="entry name" value="CHEMOSENSORY PROTEIN A 29A-RELATED"/>
    <property type="match status" value="1"/>
</dbReference>
<keyword evidence="3" id="KW-1185">Reference proteome</keyword>
<dbReference type="Pfam" id="PF06477">
    <property type="entry name" value="DUF1091"/>
    <property type="match status" value="1"/>
</dbReference>
<reference evidence="1" key="1">
    <citation type="submission" date="2007-03" db="EMBL/GenBank/DDBJ databases">
        <title>Annotation of Culex pipiens quinquefasciatus.</title>
        <authorList>
            <consortium name="The Broad Institute Genome Sequencing Platform"/>
            <person name="Atkinson P.W."/>
            <person name="Hemingway J."/>
            <person name="Christensen B.M."/>
            <person name="Higgs S."/>
            <person name="Kodira C."/>
            <person name="Hannick L."/>
            <person name="Megy K."/>
            <person name="O'Leary S."/>
            <person name="Pearson M."/>
            <person name="Haas B.J."/>
            <person name="Mauceli E."/>
            <person name="Wortman J.R."/>
            <person name="Lee N.H."/>
            <person name="Guigo R."/>
            <person name="Stanke M."/>
            <person name="Alvarado L."/>
            <person name="Amedeo P."/>
            <person name="Antoine C.H."/>
            <person name="Arensburger P."/>
            <person name="Bidwell S.L."/>
            <person name="Crawford M."/>
            <person name="Camaro F."/>
            <person name="Devon K."/>
            <person name="Engels R."/>
            <person name="Hammond M."/>
            <person name="Howarth C."/>
            <person name="Koehrsen M."/>
            <person name="Lawson D."/>
            <person name="Montgomery P."/>
            <person name="Nene V."/>
            <person name="Nusbaum C."/>
            <person name="Puiu D."/>
            <person name="Romero-Severson J."/>
            <person name="Severson D.W."/>
            <person name="Shumway M."/>
            <person name="Sisk P."/>
            <person name="Stolte C."/>
            <person name="Zeng Q."/>
            <person name="Eisenstadt E."/>
            <person name="Fraser-Liggett C."/>
            <person name="Strausberg R."/>
            <person name="Galagan J."/>
            <person name="Birren B."/>
            <person name="Collins F.H."/>
        </authorList>
    </citation>
    <scope>NUCLEOTIDE SEQUENCE [LARGE SCALE GENOMIC DNA]</scope>
    <source>
        <strain evidence="1">JHB</strain>
    </source>
</reference>
<dbReference type="HOGENOM" id="CLU_115081_0_0_1"/>
<dbReference type="OrthoDB" id="7755558at2759"/>
<dbReference type="Proteomes" id="UP000002320">
    <property type="component" value="Unassembled WGS sequence"/>
</dbReference>
<dbReference type="InterPro" id="IPR010512">
    <property type="entry name" value="DUF1091"/>
</dbReference>
<proteinExistence type="predicted"/>
<dbReference type="KEGG" id="cqu:CpipJ_CPIJ007103"/>
<sequence>MVDCDVRVHKINRTTAALIGNIVQKVDIGGSYSALIEAYHSPMGNSQFNRYPMKIGPISMCEFLNDYWGDYYGYVVQFIENIAKPGECPFTARSYQVKDWIMDSRLLPPYVSTGLWRMMWSAWDNQTGDVFTTEIVFKVYDDGHF</sequence>
<dbReference type="EMBL" id="DS231967">
    <property type="protein sequence ID" value="EDS29608.1"/>
    <property type="molecule type" value="Genomic_DNA"/>
</dbReference>
<evidence type="ECO:0000313" key="3">
    <source>
        <dbReference type="Proteomes" id="UP000002320"/>
    </source>
</evidence>
<organism>
    <name type="scientific">Culex quinquefasciatus</name>
    <name type="common">Southern house mosquito</name>
    <name type="synonym">Culex pungens</name>
    <dbReference type="NCBI Taxonomy" id="7176"/>
    <lineage>
        <taxon>Eukaryota</taxon>
        <taxon>Metazoa</taxon>
        <taxon>Ecdysozoa</taxon>
        <taxon>Arthropoda</taxon>
        <taxon>Hexapoda</taxon>
        <taxon>Insecta</taxon>
        <taxon>Pterygota</taxon>
        <taxon>Neoptera</taxon>
        <taxon>Endopterygota</taxon>
        <taxon>Diptera</taxon>
        <taxon>Nematocera</taxon>
        <taxon>Culicoidea</taxon>
        <taxon>Culicidae</taxon>
        <taxon>Culicinae</taxon>
        <taxon>Culicini</taxon>
        <taxon>Culex</taxon>
        <taxon>Culex</taxon>
    </lineage>
</organism>
<evidence type="ECO:0000313" key="2">
    <source>
        <dbReference type="EnsemblMetazoa" id="CPIJ007103-PA"/>
    </source>
</evidence>
<dbReference type="AlphaFoldDB" id="B0WK48"/>
<dbReference type="VEuPathDB" id="VectorBase:CPIJ007103"/>
<dbReference type="InParanoid" id="B0WK48"/>
<gene>
    <name evidence="2" type="primary">6039478</name>
    <name evidence="1" type="ORF">CpipJ_CPIJ007103</name>
</gene>
<reference evidence="2" key="2">
    <citation type="submission" date="2020-05" db="UniProtKB">
        <authorList>
            <consortium name="EnsemblMetazoa"/>
        </authorList>
    </citation>
    <scope>IDENTIFICATION</scope>
    <source>
        <strain evidence="2">JHB</strain>
    </source>
</reference>
<name>B0WK48_CULQU</name>
<dbReference type="EnsemblMetazoa" id="CPIJ007103-RA">
    <property type="protein sequence ID" value="CPIJ007103-PA"/>
    <property type="gene ID" value="CPIJ007103"/>
</dbReference>
<dbReference type="PANTHER" id="PTHR21112:SF0">
    <property type="entry name" value="CHEMOSENSORY PROTEIN A 29A-RELATED"/>
    <property type="match status" value="1"/>
</dbReference>
<protein>
    <submittedName>
        <fullName evidence="1 2">Uncharacterized protein</fullName>
    </submittedName>
</protein>